<dbReference type="KEGG" id="jre:118344534"/>
<dbReference type="GeneID" id="118344534"/>
<dbReference type="OrthoDB" id="414945at2759"/>
<dbReference type="PANTHER" id="PTHR11439">
    <property type="entry name" value="GAG-POL-RELATED RETROTRANSPOSON"/>
    <property type="match status" value="1"/>
</dbReference>
<feature type="region of interest" description="Disordered" evidence="1">
    <location>
        <begin position="307"/>
        <end position="353"/>
    </location>
</feature>
<organism evidence="3 4">
    <name type="scientific">Juglans regia</name>
    <name type="common">English walnut</name>
    <dbReference type="NCBI Taxonomy" id="51240"/>
    <lineage>
        <taxon>Eukaryota</taxon>
        <taxon>Viridiplantae</taxon>
        <taxon>Streptophyta</taxon>
        <taxon>Embryophyta</taxon>
        <taxon>Tracheophyta</taxon>
        <taxon>Spermatophyta</taxon>
        <taxon>Magnoliopsida</taxon>
        <taxon>eudicotyledons</taxon>
        <taxon>Gunneridae</taxon>
        <taxon>Pentapetalae</taxon>
        <taxon>rosids</taxon>
        <taxon>fabids</taxon>
        <taxon>Fagales</taxon>
        <taxon>Juglandaceae</taxon>
        <taxon>Juglans</taxon>
    </lineage>
</organism>
<dbReference type="RefSeq" id="XP_035541384.1">
    <property type="nucleotide sequence ID" value="XM_035685491.1"/>
</dbReference>
<evidence type="ECO:0000313" key="3">
    <source>
        <dbReference type="Proteomes" id="UP000235220"/>
    </source>
</evidence>
<proteinExistence type="predicted"/>
<keyword evidence="3" id="KW-1185">Reference proteome</keyword>
<gene>
    <name evidence="4" type="primary">LOC118344534</name>
</gene>
<dbReference type="Proteomes" id="UP000235220">
    <property type="component" value="Chromosome 14"/>
</dbReference>
<dbReference type="InParanoid" id="A0A6P9E1K8"/>
<name>A0A6P9E1K8_JUGRE</name>
<dbReference type="PANTHER" id="PTHR11439:SF500">
    <property type="entry name" value="RNA-DIRECTED DNA POLYMERASE"/>
    <property type="match status" value="1"/>
</dbReference>
<dbReference type="AlphaFoldDB" id="A0A6P9E1K8"/>
<dbReference type="Pfam" id="PF07727">
    <property type="entry name" value="RVT_2"/>
    <property type="match status" value="1"/>
</dbReference>
<reference evidence="4" key="1">
    <citation type="submission" date="2025-08" db="UniProtKB">
        <authorList>
            <consortium name="RefSeq"/>
        </authorList>
    </citation>
    <scope>IDENTIFICATION</scope>
    <source>
        <tissue evidence="4">Leaves</tissue>
    </source>
</reference>
<evidence type="ECO:0000259" key="2">
    <source>
        <dbReference type="Pfam" id="PF07727"/>
    </source>
</evidence>
<protein>
    <submittedName>
        <fullName evidence="4">Uncharacterized mitochondrial protein AtMg00810-like</fullName>
    </submittedName>
</protein>
<evidence type="ECO:0000256" key="1">
    <source>
        <dbReference type="SAM" id="MobiDB-lite"/>
    </source>
</evidence>
<dbReference type="InterPro" id="IPR013103">
    <property type="entry name" value="RVT_2"/>
</dbReference>
<evidence type="ECO:0000313" key="4">
    <source>
        <dbReference type="RefSeq" id="XP_035541384.1"/>
    </source>
</evidence>
<dbReference type="CDD" id="cd09272">
    <property type="entry name" value="RNase_HI_RT_Ty1"/>
    <property type="match status" value="1"/>
</dbReference>
<dbReference type="InterPro" id="IPR043502">
    <property type="entry name" value="DNA/RNA_pol_sf"/>
</dbReference>
<feature type="domain" description="Reverse transcriptase Ty1/copia-type" evidence="2">
    <location>
        <begin position="5"/>
        <end position="62"/>
    </location>
</feature>
<sequence length="353" mass="39641">MRGLINYLKQHFAMKDLGSLSFFLGIHVQYLTNGMLLSQSKYALDLLSQFKMTEAKPAKTPIPAGSQLSKHHGDPLENATEYRQLVGALQYLTLTRPDISFTVNQLCQFMHNPSTVHWTAAKRVLRYLKGSLNHGLLFTKGSLTLNAYSDSDWAGNPDDRRSTIGYAIYLGPCLISWSAKKQTMVSKSSIEAEYRSLALTIGEVYWLRMLLKELQVPLDTTPTLWCDNLRALSLATNPVYHAKTKHIEVDYHFIREKVVNKDITTRYLSTIDQVVDIFTKGLTSARFLLLRYKLRVTTSPINLQGDVRRNSAGQDQGSIDKDKGMIPAINSTSDGSPHADHAQDSKTVDAFLV</sequence>
<accession>A0A6P9E1K8</accession>
<dbReference type="SUPFAM" id="SSF56672">
    <property type="entry name" value="DNA/RNA polymerases"/>
    <property type="match status" value="1"/>
</dbReference>
<feature type="compositionally biased region" description="Basic and acidic residues" evidence="1">
    <location>
        <begin position="337"/>
        <end position="347"/>
    </location>
</feature>